<gene>
    <name evidence="10" type="ORF">U14_03161</name>
</gene>
<evidence type="ECO:0000256" key="6">
    <source>
        <dbReference type="ARBA" id="ARBA00022989"/>
    </source>
</evidence>
<feature type="transmembrane region" description="Helical" evidence="8">
    <location>
        <begin position="351"/>
        <end position="369"/>
    </location>
</feature>
<dbReference type="STRING" id="1499966.U14_03161"/>
<keyword evidence="3" id="KW-0328">Glycosyltransferase</keyword>
<feature type="transmembrane region" description="Helical" evidence="8">
    <location>
        <begin position="95"/>
        <end position="112"/>
    </location>
</feature>
<dbReference type="PANTHER" id="PTHR33908:SF11">
    <property type="entry name" value="MEMBRANE PROTEIN"/>
    <property type="match status" value="1"/>
</dbReference>
<feature type="transmembrane region" description="Helical" evidence="8">
    <location>
        <begin position="118"/>
        <end position="135"/>
    </location>
</feature>
<feature type="transmembrane region" description="Helical" evidence="8">
    <location>
        <begin position="176"/>
        <end position="201"/>
    </location>
</feature>
<evidence type="ECO:0000256" key="2">
    <source>
        <dbReference type="ARBA" id="ARBA00022475"/>
    </source>
</evidence>
<dbReference type="PANTHER" id="PTHR33908">
    <property type="entry name" value="MANNOSYLTRANSFERASE YKCB-RELATED"/>
    <property type="match status" value="1"/>
</dbReference>
<feature type="transmembrane region" description="Helical" evidence="8">
    <location>
        <begin position="298"/>
        <end position="316"/>
    </location>
</feature>
<name>A0A081BNE9_9BACT</name>
<evidence type="ECO:0000313" key="10">
    <source>
        <dbReference type="EMBL" id="GAK51915.1"/>
    </source>
</evidence>
<dbReference type="Pfam" id="PF13231">
    <property type="entry name" value="PMT_2"/>
    <property type="match status" value="1"/>
</dbReference>
<dbReference type="HOGENOM" id="CLU_516508_0_0_0"/>
<evidence type="ECO:0000256" key="5">
    <source>
        <dbReference type="ARBA" id="ARBA00022692"/>
    </source>
</evidence>
<dbReference type="GO" id="GO:0005886">
    <property type="term" value="C:plasma membrane"/>
    <property type="evidence" value="ECO:0007669"/>
    <property type="project" value="UniProtKB-SubCell"/>
</dbReference>
<keyword evidence="7 8" id="KW-0472">Membrane</keyword>
<sequence length="479" mass="54599">MHILRAQYRALLVLLVVNGGFYAATFREGHDWGGDFSLYIHHAKNLVEGIPYKDIGYIYNPKNATVGPETFPPVFPLVLAPVYALFGLNLTAMKVELLFVFLIALWVLFKAFEAELSPAYALLLVAIIGFNPCFWEFKDHILSDIPFLLFVYLSLLTIHRAFHAEHSRRDNLLAGLLAGVLMYLAYGARSPGLVLIPSLWAYELLRRRRISRLTLSATIVFVCLMVVQGVLAHNDSSYGDQFASMTVETIFENVCKYAQRMAIFWDNGSFRLGRHALLLVTALLAFTGFVIRIRVKVTIFEVFGLFYTLLILLFPFSQLRYLFPLFPLYVAYMLRAIAACSRGIFRMPQKFIPIGAAMLMIAMTYFAQYSHAEYGAFTPGVTTSTAQELFVFITQQTPSDAVCIFRKPRVLALFTDRQSGMYHRPGSDQELLDYFTSLGVNYIITSPLDELFFTEFVQRHNVSWNVRFTNSDFTVYQIK</sequence>
<evidence type="ECO:0000256" key="7">
    <source>
        <dbReference type="ARBA" id="ARBA00023136"/>
    </source>
</evidence>
<keyword evidence="6 8" id="KW-1133">Transmembrane helix</keyword>
<organism evidence="10 11">
    <name type="scientific">Candidatus Moduliflexus flocculans</name>
    <dbReference type="NCBI Taxonomy" id="1499966"/>
    <lineage>
        <taxon>Bacteria</taxon>
        <taxon>Candidatus Moduliflexota</taxon>
        <taxon>Candidatus Moduliflexia</taxon>
        <taxon>Candidatus Moduliflexales</taxon>
        <taxon>Candidatus Moduliflexaceae</taxon>
    </lineage>
</organism>
<dbReference type="AlphaFoldDB" id="A0A081BNE9"/>
<protein>
    <recommendedName>
        <fullName evidence="9">Glycosyltransferase RgtA/B/C/D-like domain-containing protein</fullName>
    </recommendedName>
</protein>
<dbReference type="Proteomes" id="UP000030700">
    <property type="component" value="Unassembled WGS sequence"/>
</dbReference>
<evidence type="ECO:0000256" key="8">
    <source>
        <dbReference type="SAM" id="Phobius"/>
    </source>
</evidence>
<feature type="transmembrane region" description="Helical" evidence="8">
    <location>
        <begin position="70"/>
        <end position="88"/>
    </location>
</feature>
<keyword evidence="2" id="KW-1003">Cell membrane</keyword>
<evidence type="ECO:0000313" key="11">
    <source>
        <dbReference type="Proteomes" id="UP000030700"/>
    </source>
</evidence>
<feature type="transmembrane region" description="Helical" evidence="8">
    <location>
        <begin position="147"/>
        <end position="164"/>
    </location>
</feature>
<evidence type="ECO:0000256" key="3">
    <source>
        <dbReference type="ARBA" id="ARBA00022676"/>
    </source>
</evidence>
<feature type="transmembrane region" description="Helical" evidence="8">
    <location>
        <begin position="213"/>
        <end position="232"/>
    </location>
</feature>
<dbReference type="InterPro" id="IPR038731">
    <property type="entry name" value="RgtA/B/C-like"/>
</dbReference>
<dbReference type="InterPro" id="IPR050297">
    <property type="entry name" value="LipidA_mod_glycosyltrf_83"/>
</dbReference>
<accession>A0A081BNE9</accession>
<dbReference type="EMBL" id="DF820457">
    <property type="protein sequence ID" value="GAK51915.1"/>
    <property type="molecule type" value="Genomic_DNA"/>
</dbReference>
<proteinExistence type="predicted"/>
<keyword evidence="4" id="KW-0808">Transferase</keyword>
<dbReference type="GO" id="GO:0016763">
    <property type="term" value="F:pentosyltransferase activity"/>
    <property type="evidence" value="ECO:0007669"/>
    <property type="project" value="TreeGrafter"/>
</dbReference>
<dbReference type="GO" id="GO:0009103">
    <property type="term" value="P:lipopolysaccharide biosynthetic process"/>
    <property type="evidence" value="ECO:0007669"/>
    <property type="project" value="UniProtKB-ARBA"/>
</dbReference>
<evidence type="ECO:0000256" key="4">
    <source>
        <dbReference type="ARBA" id="ARBA00022679"/>
    </source>
</evidence>
<feature type="transmembrane region" description="Helical" evidence="8">
    <location>
        <begin position="322"/>
        <end position="339"/>
    </location>
</feature>
<feature type="transmembrane region" description="Helical" evidence="8">
    <location>
        <begin position="272"/>
        <end position="291"/>
    </location>
</feature>
<comment type="subcellular location">
    <subcellularLocation>
        <location evidence="1">Cell membrane</location>
        <topology evidence="1">Multi-pass membrane protein</topology>
    </subcellularLocation>
</comment>
<keyword evidence="5 8" id="KW-0812">Transmembrane</keyword>
<evidence type="ECO:0000256" key="1">
    <source>
        <dbReference type="ARBA" id="ARBA00004651"/>
    </source>
</evidence>
<reference evidence="10 11" key="1">
    <citation type="journal article" date="2015" name="PeerJ">
        <title>First genomic representation of candidate bacterial phylum KSB3 points to enhanced environmental sensing as a trigger of wastewater bulking.</title>
        <authorList>
            <person name="Sekiguchi Y."/>
            <person name="Ohashi A."/>
            <person name="Parks D.H."/>
            <person name="Yamauchi T."/>
            <person name="Tyson G.W."/>
            <person name="Hugenholtz P."/>
        </authorList>
    </citation>
    <scope>NUCLEOTIDE SEQUENCE [LARGE SCALE GENOMIC DNA]</scope>
</reference>
<feature type="domain" description="Glycosyltransferase RgtA/B/C/D-like" evidence="9">
    <location>
        <begin position="72"/>
        <end position="231"/>
    </location>
</feature>
<evidence type="ECO:0000259" key="9">
    <source>
        <dbReference type="Pfam" id="PF13231"/>
    </source>
</evidence>
<keyword evidence="11" id="KW-1185">Reference proteome</keyword>